<dbReference type="PANTHER" id="PTHR38826">
    <property type="entry name" value="RIBONUCLEASE VAPC13"/>
    <property type="match status" value="1"/>
</dbReference>
<dbReference type="PANTHER" id="PTHR38826:SF5">
    <property type="entry name" value="RIBONUCLEASE VAPC13"/>
    <property type="match status" value="1"/>
</dbReference>
<evidence type="ECO:0000313" key="3">
    <source>
        <dbReference type="Proteomes" id="UP000732298"/>
    </source>
</evidence>
<evidence type="ECO:0000313" key="2">
    <source>
        <dbReference type="EMBL" id="MBI4210444.1"/>
    </source>
</evidence>
<dbReference type="Gene3D" id="3.40.50.1010">
    <property type="entry name" value="5'-nuclease"/>
    <property type="match status" value="1"/>
</dbReference>
<feature type="domain" description="PIN" evidence="1">
    <location>
        <begin position="2"/>
        <end position="125"/>
    </location>
</feature>
<evidence type="ECO:0000259" key="1">
    <source>
        <dbReference type="SMART" id="SM00670"/>
    </source>
</evidence>
<dbReference type="SUPFAM" id="SSF88723">
    <property type="entry name" value="PIN domain-like"/>
    <property type="match status" value="1"/>
</dbReference>
<accession>A0A8T3YIU7</accession>
<dbReference type="Proteomes" id="UP000732298">
    <property type="component" value="Unassembled WGS sequence"/>
</dbReference>
<dbReference type="InterPro" id="IPR029060">
    <property type="entry name" value="PIN-like_dom_sf"/>
</dbReference>
<dbReference type="SMART" id="SM00670">
    <property type="entry name" value="PINc"/>
    <property type="match status" value="1"/>
</dbReference>
<dbReference type="InterPro" id="IPR002716">
    <property type="entry name" value="PIN_dom"/>
</dbReference>
<protein>
    <submittedName>
        <fullName evidence="2">PIN domain-containing protein</fullName>
    </submittedName>
</protein>
<dbReference type="AlphaFoldDB" id="A0A8T3YIU7"/>
<dbReference type="Pfam" id="PF01850">
    <property type="entry name" value="PIN"/>
    <property type="match status" value="1"/>
</dbReference>
<comment type="caution">
    <text evidence="2">The sequence shown here is derived from an EMBL/GenBank/DDBJ whole genome shotgun (WGS) entry which is preliminary data.</text>
</comment>
<gene>
    <name evidence="2" type="ORF">HY544_02980</name>
</gene>
<name>A0A8T3YIU7_9ARCH</name>
<proteinExistence type="predicted"/>
<sequence>MTRYYLETTVFAYLALSMDERWHHAAAIIKAMQEGAFVGVTSFVTFEELVFLVLKNKGREAAMEAGRNFLMMGNLEIVNATRDTANLTVEAMEQVRLMPRDAIHYAVAKERGLEAMVTEDRDFNKAREIRKYGMKAFVEKIGVDTKAGP</sequence>
<dbReference type="EMBL" id="JACQPB010000034">
    <property type="protein sequence ID" value="MBI4210444.1"/>
    <property type="molecule type" value="Genomic_DNA"/>
</dbReference>
<reference evidence="2" key="1">
    <citation type="submission" date="2020-07" db="EMBL/GenBank/DDBJ databases">
        <title>Huge and variable diversity of episymbiotic CPR bacteria and DPANN archaea in groundwater ecosystems.</title>
        <authorList>
            <person name="He C.Y."/>
            <person name="Keren R."/>
            <person name="Whittaker M."/>
            <person name="Farag I.F."/>
            <person name="Doudna J."/>
            <person name="Cate J.H.D."/>
            <person name="Banfield J.F."/>
        </authorList>
    </citation>
    <scope>NUCLEOTIDE SEQUENCE</scope>
    <source>
        <strain evidence="2">NC_groundwater_1296_Ag_S-0.2um_52_80</strain>
    </source>
</reference>
<organism evidence="2 3">
    <name type="scientific">Candidatus Iainarchaeum sp</name>
    <dbReference type="NCBI Taxonomy" id="3101447"/>
    <lineage>
        <taxon>Archaea</taxon>
        <taxon>Candidatus Iainarchaeota</taxon>
        <taxon>Candidatus Iainarchaeia</taxon>
        <taxon>Candidatus Iainarchaeales</taxon>
        <taxon>Candidatus Iainarchaeaceae</taxon>
        <taxon>Candidatus Iainarchaeum</taxon>
    </lineage>
</organism>
<dbReference type="InterPro" id="IPR052106">
    <property type="entry name" value="PINc/VapC_TA"/>
</dbReference>